<dbReference type="VEuPathDB" id="HostDB:ENSMMUG00000006770"/>
<protein>
    <recommendedName>
        <fullName evidence="2">Protein FMC1 homolog</fullName>
    </recommendedName>
</protein>
<dbReference type="PANTHER" id="PTHR31716">
    <property type="entry name" value="PROTEIN FMC1 HOMOLOG"/>
    <property type="match status" value="1"/>
</dbReference>
<evidence type="ECO:0000256" key="4">
    <source>
        <dbReference type="SAM" id="MobiDB-lite"/>
    </source>
</evidence>
<comment type="similarity">
    <text evidence="1">Belongs to the FMC1 family.</text>
</comment>
<evidence type="ECO:0000256" key="2">
    <source>
        <dbReference type="ARBA" id="ARBA00013846"/>
    </source>
</evidence>
<organism evidence="5 6">
    <name type="scientific">Macaca mulatta</name>
    <name type="common">Rhesus macaque</name>
    <dbReference type="NCBI Taxonomy" id="9544"/>
    <lineage>
        <taxon>Eukaryota</taxon>
        <taxon>Metazoa</taxon>
        <taxon>Chordata</taxon>
        <taxon>Craniata</taxon>
        <taxon>Vertebrata</taxon>
        <taxon>Euteleostomi</taxon>
        <taxon>Mammalia</taxon>
        <taxon>Eutheria</taxon>
        <taxon>Euarchontoglires</taxon>
        <taxon>Primates</taxon>
        <taxon>Haplorrhini</taxon>
        <taxon>Catarrhini</taxon>
        <taxon>Cercopithecidae</taxon>
        <taxon>Cercopithecinae</taxon>
        <taxon>Macaca</taxon>
    </lineage>
</organism>
<evidence type="ECO:0000313" key="5">
    <source>
        <dbReference type="Ensembl" id="ENSMMUP00000072842.1"/>
    </source>
</evidence>
<dbReference type="Ensembl" id="ENSMMUT00000086120.1">
    <property type="protein sequence ID" value="ENSMMUP00000072842.1"/>
    <property type="gene ID" value="ENSMMUG00000006770.4"/>
</dbReference>
<gene>
    <name evidence="5" type="primary">LOC711104</name>
</gene>
<reference evidence="5" key="3">
    <citation type="submission" date="2025-08" db="UniProtKB">
        <authorList>
            <consortium name="Ensembl"/>
        </authorList>
    </citation>
    <scope>IDENTIFICATION</scope>
    <source>
        <strain evidence="5">17573</strain>
    </source>
</reference>
<dbReference type="GeneTree" id="ENSGT00950000183213"/>
<feature type="compositionally biased region" description="Low complexity" evidence="4">
    <location>
        <begin position="107"/>
        <end position="120"/>
    </location>
</feature>
<dbReference type="PANTHER" id="PTHR31716:SF1">
    <property type="entry name" value="PROTEIN FMC1 HOMOLOG"/>
    <property type="match status" value="1"/>
</dbReference>
<sequence length="155" mass="17385">MAALGSPARTLRGLLRELRYLSAATGRPYRDTAAYRYLVKAFRAHRVTSEKLCRAQHELHFQAATYLCLLRSIREHVALHQEFHGKGYYFWMLSPEVDTSQPRSLKAPRNGRNAAPGAARQGCSRPEKGHENQDASTPLGAGVRPEHAHLRRQGG</sequence>
<dbReference type="Bgee" id="ENSMMUG00000006770">
    <property type="expression patterns" value="Expressed in adipose tissue and 22 other cell types or tissues"/>
</dbReference>
<reference evidence="5" key="2">
    <citation type="submission" date="2019-01" db="EMBL/GenBank/DDBJ databases">
        <authorList>
            <person name="Graves T."/>
            <person name="Eichler E.E."/>
            <person name="Wilson R.K."/>
        </authorList>
    </citation>
    <scope>NUCLEOTIDE SEQUENCE [LARGE SCALE GENOMIC DNA]</scope>
    <source>
        <strain evidence="5">17573</strain>
    </source>
</reference>
<dbReference type="PaxDb" id="9544-ENSMMUP00000008903"/>
<keyword evidence="6" id="KW-1185">Reference proteome</keyword>
<proteinExistence type="inferred from homology"/>
<dbReference type="AlphaFoldDB" id="A0A5F8A650"/>
<comment type="function">
    <text evidence="3">Plays a role in the assembly/stability of the mitochondrial membrane ATP synthase (F(1)F(0) ATP synthase or Complex V).</text>
</comment>
<dbReference type="InterPro" id="IPR037667">
    <property type="entry name" value="FMC1_homologue"/>
</dbReference>
<feature type="region of interest" description="Disordered" evidence="4">
    <location>
        <begin position="100"/>
        <end position="155"/>
    </location>
</feature>
<evidence type="ECO:0000256" key="1">
    <source>
        <dbReference type="ARBA" id="ARBA00009058"/>
    </source>
</evidence>
<evidence type="ECO:0000313" key="6">
    <source>
        <dbReference type="Proteomes" id="UP000006718"/>
    </source>
</evidence>
<dbReference type="ExpressionAtlas" id="A0A5F8A650">
    <property type="expression patterns" value="baseline"/>
</dbReference>
<dbReference type="Proteomes" id="UP000006718">
    <property type="component" value="Chromosome 3"/>
</dbReference>
<reference evidence="6" key="1">
    <citation type="journal article" date="2007" name="Science">
        <title>Evolutionary and biomedical insights from the rhesus macaque genome.</title>
        <authorList>
            <person name="Gibbs R.A."/>
            <person name="Rogers J."/>
            <person name="Katze M.G."/>
            <person name="Bumgarner R."/>
            <person name="Weinstock G.M."/>
            <person name="Mardis E.R."/>
            <person name="Remington K.A."/>
            <person name="Strausberg R.L."/>
            <person name="Venter J.C."/>
            <person name="Wilson R.K."/>
            <person name="Batzer M.A."/>
            <person name="Bustamante C.D."/>
            <person name="Eichler E.E."/>
            <person name="Hahn M.W."/>
            <person name="Hardison R.C."/>
            <person name="Makova K.D."/>
            <person name="Miller W."/>
            <person name="Milosavljevic A."/>
            <person name="Palermo R.E."/>
            <person name="Siepel A."/>
            <person name="Sikela J.M."/>
            <person name="Attaway T."/>
            <person name="Bell S."/>
            <person name="Bernard K.E."/>
            <person name="Buhay C.J."/>
            <person name="Chandrabose M.N."/>
            <person name="Dao M."/>
            <person name="Davis C."/>
            <person name="Delehaunty K.D."/>
            <person name="Ding Y."/>
            <person name="Dinh H.H."/>
            <person name="Dugan-Rocha S."/>
            <person name="Fulton L.A."/>
            <person name="Gabisi R.A."/>
            <person name="Garner T.T."/>
            <person name="Godfrey J."/>
            <person name="Hawes A.C."/>
            <person name="Hernandez J."/>
            <person name="Hines S."/>
            <person name="Holder M."/>
            <person name="Hume J."/>
            <person name="Jhangiani S.N."/>
            <person name="Joshi V."/>
            <person name="Khan Z.M."/>
            <person name="Kirkness E.F."/>
            <person name="Cree A."/>
            <person name="Fowler R.G."/>
            <person name="Lee S."/>
            <person name="Lewis L.R."/>
            <person name="Li Z."/>
            <person name="Liu Y.-S."/>
            <person name="Moore S.M."/>
            <person name="Muzny D."/>
            <person name="Nazareth L.V."/>
            <person name="Ngo D.N."/>
            <person name="Okwuonu G.O."/>
            <person name="Pai G."/>
            <person name="Parker D."/>
            <person name="Paul H.A."/>
            <person name="Pfannkoch C."/>
            <person name="Pohl C.S."/>
            <person name="Rogers Y.-H.C."/>
            <person name="Ruiz S.J."/>
            <person name="Sabo A."/>
            <person name="Santibanez J."/>
            <person name="Schneider B.W."/>
            <person name="Smith S.M."/>
            <person name="Sodergren E."/>
            <person name="Svatek A.F."/>
            <person name="Utterback T.R."/>
            <person name="Vattathil S."/>
            <person name="Warren W."/>
            <person name="White C.S."/>
            <person name="Chinwalla A.T."/>
            <person name="Feng Y."/>
            <person name="Halpern A.L."/>
            <person name="Hillier L.W."/>
            <person name="Huang X."/>
            <person name="Minx P."/>
            <person name="Nelson J.O."/>
            <person name="Pepin K.H."/>
            <person name="Qin X."/>
            <person name="Sutton G.G."/>
            <person name="Venter E."/>
            <person name="Walenz B.P."/>
            <person name="Wallis J.W."/>
            <person name="Worley K.C."/>
            <person name="Yang S.-P."/>
            <person name="Jones S.M."/>
            <person name="Marra M.A."/>
            <person name="Rocchi M."/>
            <person name="Schein J.E."/>
            <person name="Baertsch R."/>
            <person name="Clarke L."/>
            <person name="Csuros M."/>
            <person name="Glasscock J."/>
            <person name="Harris R.A."/>
            <person name="Havlak P."/>
            <person name="Jackson A.R."/>
            <person name="Jiang H."/>
            <person name="Liu Y."/>
            <person name="Messina D.N."/>
            <person name="Shen Y."/>
            <person name="Song H.X.-Z."/>
            <person name="Wylie T."/>
            <person name="Zhang L."/>
            <person name="Birney E."/>
            <person name="Han K."/>
            <person name="Konkel M.K."/>
            <person name="Lee J."/>
            <person name="Smit A.F.A."/>
            <person name="Ullmer B."/>
            <person name="Wang H."/>
            <person name="Xing J."/>
            <person name="Burhans R."/>
            <person name="Cheng Z."/>
            <person name="Karro J.E."/>
            <person name="Ma J."/>
            <person name="Raney B."/>
            <person name="She X."/>
            <person name="Cox M.J."/>
            <person name="Demuth J.P."/>
            <person name="Dumas L.J."/>
            <person name="Han S.-G."/>
            <person name="Hopkins J."/>
            <person name="Karimpour-Fard A."/>
            <person name="Kim Y.H."/>
            <person name="Pollack J.R."/>
            <person name="Vinar T."/>
            <person name="Addo-Quaye C."/>
            <person name="Degenhardt J."/>
            <person name="Denby A."/>
            <person name="Hubisz M.J."/>
            <person name="Indap A."/>
            <person name="Kosiol C."/>
            <person name="Lahn B.T."/>
            <person name="Lawson H.A."/>
            <person name="Marklein A."/>
            <person name="Nielsen R."/>
            <person name="Vallender E.J."/>
            <person name="Clark A.G."/>
            <person name="Ferguson B."/>
            <person name="Hernandez R.D."/>
            <person name="Hirani K."/>
            <person name="Kehrer-Sawatzki H."/>
            <person name="Kolb J."/>
            <person name="Patil S."/>
            <person name="Pu L.-L."/>
            <person name="Ren Y."/>
            <person name="Smith D.G."/>
            <person name="Wheeler D.A."/>
            <person name="Schenck I."/>
            <person name="Ball E.V."/>
            <person name="Chen R."/>
            <person name="Cooper D.N."/>
            <person name="Giardine B."/>
            <person name="Hsu F."/>
            <person name="Kent W.J."/>
            <person name="Lesk A."/>
            <person name="Nelson D.L."/>
            <person name="O'brien W.E."/>
            <person name="Pruefer K."/>
            <person name="Stenson P.D."/>
            <person name="Wallace J.C."/>
            <person name="Ke H."/>
            <person name="Liu X.-M."/>
            <person name="Wang P."/>
            <person name="Xiang A.P."/>
            <person name="Yang F."/>
            <person name="Barber G.P."/>
            <person name="Haussler D."/>
            <person name="Karolchik D."/>
            <person name="Kern A.D."/>
            <person name="Kuhn R.M."/>
            <person name="Smith K.E."/>
            <person name="Zwieg A.S."/>
        </authorList>
    </citation>
    <scope>NUCLEOTIDE SEQUENCE [LARGE SCALE GENOMIC DNA]</scope>
    <source>
        <strain evidence="6">17573</strain>
    </source>
</reference>
<accession>A0A5F8A650</accession>
<name>A0A5F8A650_MACMU</name>
<reference evidence="5" key="4">
    <citation type="submission" date="2025-09" db="UniProtKB">
        <authorList>
            <consortium name="Ensembl"/>
        </authorList>
    </citation>
    <scope>IDENTIFICATION</scope>
    <source>
        <strain evidence="5">17573</strain>
    </source>
</reference>
<evidence type="ECO:0000256" key="3">
    <source>
        <dbReference type="ARBA" id="ARBA00045742"/>
    </source>
</evidence>